<feature type="compositionally biased region" description="Acidic residues" evidence="1">
    <location>
        <begin position="129"/>
        <end position="151"/>
    </location>
</feature>
<feature type="region of interest" description="Disordered" evidence="1">
    <location>
        <begin position="104"/>
        <end position="168"/>
    </location>
</feature>
<sequence>MAGGDELAARAEGAAREAVSEWIRGALREAFLQALRRVWTLRPVDDGSAAAAVEVSAPGFETCLGLVERVAGKWRDKLEAEGHHNAGGWVWEVFERGKQTLWEGSVGGEETSGETHAEPLSRGGYGDLRDDDDGSNDDGSNDDGSNDDGSNDEPAAPPGGPASDRCHHPGVYASLRSLGRKRRLDYSVLSVPDALGAVEGFARDHPTYWPAGHWGAVETASLELADRMEARDRHGSGHAARNGGGDGAVYTKKAVRFQVLPKTVWETKQRKQQQHQQQRQRQEHGQQQQENDGEGAGATAADRGGASLAARIVLAHRSQKAGRRRAGGGPRTEKGRQPHGVEDPPRPPSDATLPVPGGLLPVVLTPEEIRRLEGLLVNVGDGVGPKSTAAAPREDNENNTCLGLFGGLECVGQTTHAIKNRDTGVPSDNNAGVVFMDPKNTTDRARRRRERTSIQERLDPNRVRAGREENPWDRRSKVLRTEDWFDARKKFLDLDLGWCLLELPTPERGGRKRLCAFSSMEACLGDHD</sequence>
<feature type="compositionally biased region" description="Basic residues" evidence="1">
    <location>
        <begin position="317"/>
        <end position="326"/>
    </location>
</feature>
<dbReference type="OrthoDB" id="10678429at2759"/>
<accession>A0A448YXP5</accession>
<keyword evidence="3" id="KW-1185">Reference proteome</keyword>
<reference evidence="2 3" key="1">
    <citation type="submission" date="2019-01" db="EMBL/GenBank/DDBJ databases">
        <authorList>
            <person name="Ferrante I. M."/>
        </authorList>
    </citation>
    <scope>NUCLEOTIDE SEQUENCE [LARGE SCALE GENOMIC DNA]</scope>
    <source>
        <strain evidence="2 3">B856</strain>
    </source>
</reference>
<dbReference type="Proteomes" id="UP000291116">
    <property type="component" value="Unassembled WGS sequence"/>
</dbReference>
<gene>
    <name evidence="2" type="ORF">PSNMU_V1.4_AUG-EV-PASAV3_0012350</name>
</gene>
<dbReference type="EMBL" id="CAACVS010000031">
    <property type="protein sequence ID" value="VEU34525.1"/>
    <property type="molecule type" value="Genomic_DNA"/>
</dbReference>
<organism evidence="2 3">
    <name type="scientific">Pseudo-nitzschia multistriata</name>
    <dbReference type="NCBI Taxonomy" id="183589"/>
    <lineage>
        <taxon>Eukaryota</taxon>
        <taxon>Sar</taxon>
        <taxon>Stramenopiles</taxon>
        <taxon>Ochrophyta</taxon>
        <taxon>Bacillariophyta</taxon>
        <taxon>Bacillariophyceae</taxon>
        <taxon>Bacillariophycidae</taxon>
        <taxon>Bacillariales</taxon>
        <taxon>Bacillariaceae</taxon>
        <taxon>Pseudo-nitzschia</taxon>
    </lineage>
</organism>
<feature type="compositionally biased region" description="Basic and acidic residues" evidence="1">
    <location>
        <begin position="331"/>
        <end position="345"/>
    </location>
</feature>
<feature type="compositionally biased region" description="Low complexity" evidence="1">
    <location>
        <begin position="274"/>
        <end position="290"/>
    </location>
</feature>
<feature type="region of interest" description="Disordered" evidence="1">
    <location>
        <begin position="266"/>
        <end position="303"/>
    </location>
</feature>
<dbReference type="AlphaFoldDB" id="A0A448YXP5"/>
<name>A0A448YXP5_9STRA</name>
<protein>
    <submittedName>
        <fullName evidence="2">Uncharacterized protein</fullName>
    </submittedName>
</protein>
<feature type="region of interest" description="Disordered" evidence="1">
    <location>
        <begin position="315"/>
        <end position="357"/>
    </location>
</feature>
<evidence type="ECO:0000313" key="2">
    <source>
        <dbReference type="EMBL" id="VEU34525.1"/>
    </source>
</evidence>
<evidence type="ECO:0000313" key="3">
    <source>
        <dbReference type="Proteomes" id="UP000291116"/>
    </source>
</evidence>
<proteinExistence type="predicted"/>
<evidence type="ECO:0000256" key="1">
    <source>
        <dbReference type="SAM" id="MobiDB-lite"/>
    </source>
</evidence>